<sequence length="66" mass="7628">MFFLLNCVQEHLQSELVNELYRNEIIDDLPVESGTISQRRKEGVEMRNALKKAAVIIGEVRKTQIL</sequence>
<dbReference type="EMBL" id="JAUCMV010000005">
    <property type="protein sequence ID" value="KAK0398799.1"/>
    <property type="molecule type" value="Genomic_DNA"/>
</dbReference>
<accession>A0AA39H624</accession>
<dbReference type="InterPro" id="IPR020850">
    <property type="entry name" value="GED_dom"/>
</dbReference>
<reference evidence="2" key="1">
    <citation type="submission" date="2023-06" db="EMBL/GenBank/DDBJ databases">
        <title>Genomic analysis of the entomopathogenic nematode Steinernema hermaphroditum.</title>
        <authorList>
            <person name="Schwarz E.M."/>
            <person name="Heppert J.K."/>
            <person name="Baniya A."/>
            <person name="Schwartz H.T."/>
            <person name="Tan C.-H."/>
            <person name="Antoshechkin I."/>
            <person name="Sternberg P.W."/>
            <person name="Goodrich-Blair H."/>
            <person name="Dillman A.R."/>
        </authorList>
    </citation>
    <scope>NUCLEOTIDE SEQUENCE</scope>
    <source>
        <strain evidence="2">PS9179</strain>
        <tissue evidence="2">Whole animal</tissue>
    </source>
</reference>
<protein>
    <recommendedName>
        <fullName evidence="1">GED domain-containing protein</fullName>
    </recommendedName>
</protein>
<evidence type="ECO:0000313" key="3">
    <source>
        <dbReference type="Proteomes" id="UP001175271"/>
    </source>
</evidence>
<organism evidence="2 3">
    <name type="scientific">Steinernema hermaphroditum</name>
    <dbReference type="NCBI Taxonomy" id="289476"/>
    <lineage>
        <taxon>Eukaryota</taxon>
        <taxon>Metazoa</taxon>
        <taxon>Ecdysozoa</taxon>
        <taxon>Nematoda</taxon>
        <taxon>Chromadorea</taxon>
        <taxon>Rhabditida</taxon>
        <taxon>Tylenchina</taxon>
        <taxon>Panagrolaimomorpha</taxon>
        <taxon>Strongyloidoidea</taxon>
        <taxon>Steinernematidae</taxon>
        <taxon>Steinernema</taxon>
    </lineage>
</organism>
<dbReference type="GO" id="GO:0003924">
    <property type="term" value="F:GTPase activity"/>
    <property type="evidence" value="ECO:0007669"/>
    <property type="project" value="InterPro"/>
</dbReference>
<evidence type="ECO:0000259" key="1">
    <source>
        <dbReference type="PROSITE" id="PS51388"/>
    </source>
</evidence>
<proteinExistence type="predicted"/>
<name>A0AA39H624_9BILA</name>
<keyword evidence="3" id="KW-1185">Reference proteome</keyword>
<dbReference type="Pfam" id="PF02212">
    <property type="entry name" value="GED"/>
    <property type="match status" value="1"/>
</dbReference>
<comment type="caution">
    <text evidence="2">The sequence shown here is derived from an EMBL/GenBank/DDBJ whole genome shotgun (WGS) entry which is preliminary data.</text>
</comment>
<feature type="domain" description="GED" evidence="1">
    <location>
        <begin position="1"/>
        <end position="65"/>
    </location>
</feature>
<dbReference type="AlphaFoldDB" id="A0AA39H624"/>
<dbReference type="Proteomes" id="UP001175271">
    <property type="component" value="Unassembled WGS sequence"/>
</dbReference>
<dbReference type="PROSITE" id="PS51388">
    <property type="entry name" value="GED"/>
    <property type="match status" value="1"/>
</dbReference>
<dbReference type="InterPro" id="IPR003130">
    <property type="entry name" value="GED"/>
</dbReference>
<dbReference type="GO" id="GO:0005525">
    <property type="term" value="F:GTP binding"/>
    <property type="evidence" value="ECO:0007669"/>
    <property type="project" value="InterPro"/>
</dbReference>
<evidence type="ECO:0000313" key="2">
    <source>
        <dbReference type="EMBL" id="KAK0398799.1"/>
    </source>
</evidence>
<gene>
    <name evidence="2" type="ORF">QR680_002759</name>
</gene>